<reference evidence="3 4" key="1">
    <citation type="submission" date="2018-01" db="EMBL/GenBank/DDBJ databases">
        <title>Harnessing the power of phylogenomics to disentangle the directionality and signatures of interkingdom host jumping in the parasitic fungal genus Tolypocladium.</title>
        <authorList>
            <person name="Quandt C.A."/>
            <person name="Patterson W."/>
            <person name="Spatafora J.W."/>
        </authorList>
    </citation>
    <scope>NUCLEOTIDE SEQUENCE [LARGE SCALE GENOMIC DNA]</scope>
    <source>
        <strain evidence="3 4">NRBC 100945</strain>
    </source>
</reference>
<accession>A0A2S4KY27</accession>
<evidence type="ECO:0000256" key="1">
    <source>
        <dbReference type="SAM" id="MobiDB-lite"/>
    </source>
</evidence>
<evidence type="ECO:0000313" key="3">
    <source>
        <dbReference type="EMBL" id="POR35090.1"/>
    </source>
</evidence>
<feature type="signal peptide" evidence="2">
    <location>
        <begin position="1"/>
        <end position="17"/>
    </location>
</feature>
<name>A0A2S4KY27_9HYPO</name>
<organism evidence="3 4">
    <name type="scientific">Tolypocladium paradoxum</name>
    <dbReference type="NCBI Taxonomy" id="94208"/>
    <lineage>
        <taxon>Eukaryota</taxon>
        <taxon>Fungi</taxon>
        <taxon>Dikarya</taxon>
        <taxon>Ascomycota</taxon>
        <taxon>Pezizomycotina</taxon>
        <taxon>Sordariomycetes</taxon>
        <taxon>Hypocreomycetidae</taxon>
        <taxon>Hypocreales</taxon>
        <taxon>Ophiocordycipitaceae</taxon>
        <taxon>Tolypocladium</taxon>
    </lineage>
</organism>
<dbReference type="AlphaFoldDB" id="A0A2S4KY27"/>
<proteinExistence type="predicted"/>
<evidence type="ECO:0008006" key="5">
    <source>
        <dbReference type="Google" id="ProtNLM"/>
    </source>
</evidence>
<feature type="region of interest" description="Disordered" evidence="1">
    <location>
        <begin position="85"/>
        <end position="111"/>
    </location>
</feature>
<comment type="caution">
    <text evidence="3">The sequence shown here is derived from an EMBL/GenBank/DDBJ whole genome shotgun (WGS) entry which is preliminary data.</text>
</comment>
<dbReference type="Proteomes" id="UP000237481">
    <property type="component" value="Unassembled WGS sequence"/>
</dbReference>
<feature type="chain" id="PRO_5015577514" description="Secreted protein" evidence="2">
    <location>
        <begin position="18"/>
        <end position="136"/>
    </location>
</feature>
<gene>
    <name evidence="3" type="ORF">TPAR_04702</name>
</gene>
<keyword evidence="4" id="KW-1185">Reference proteome</keyword>
<sequence length="136" mass="14696">MGLAARIFCLVSGRMMAVLIEMESGKAATKYAPSQHGRRCPPAFLLQSCCVETGQRYDAPDAVLCMNFNPNLRVQVGVDGHSLSTHSRSGCTTAEPHVRAKPPSNSNIGPIQLITRDPALRAAPLARRLPRGSERD</sequence>
<protein>
    <recommendedName>
        <fullName evidence="5">Secreted protein</fullName>
    </recommendedName>
</protein>
<keyword evidence="2" id="KW-0732">Signal</keyword>
<dbReference type="EMBL" id="PKSG01000469">
    <property type="protein sequence ID" value="POR35090.1"/>
    <property type="molecule type" value="Genomic_DNA"/>
</dbReference>
<evidence type="ECO:0000313" key="4">
    <source>
        <dbReference type="Proteomes" id="UP000237481"/>
    </source>
</evidence>
<evidence type="ECO:0000256" key="2">
    <source>
        <dbReference type="SAM" id="SignalP"/>
    </source>
</evidence>